<dbReference type="EMBL" id="JGYS01000003">
    <property type="protein sequence ID" value="KFI56085.1"/>
    <property type="molecule type" value="Genomic_DNA"/>
</dbReference>
<organism evidence="3 4">
    <name type="scientific">Bifidobacterium callitrichos DSM 23973</name>
    <dbReference type="NCBI Taxonomy" id="1437609"/>
    <lineage>
        <taxon>Bacteria</taxon>
        <taxon>Bacillati</taxon>
        <taxon>Actinomycetota</taxon>
        <taxon>Actinomycetes</taxon>
        <taxon>Bifidobacteriales</taxon>
        <taxon>Bifidobacteriaceae</taxon>
        <taxon>Bifidobacterium</taxon>
    </lineage>
</organism>
<evidence type="ECO:0000256" key="1">
    <source>
        <dbReference type="SAM" id="MobiDB-lite"/>
    </source>
</evidence>
<dbReference type="InterPro" id="IPR011009">
    <property type="entry name" value="Kinase-like_dom_sf"/>
</dbReference>
<keyword evidence="3" id="KW-0808">Transferase</keyword>
<dbReference type="SUPFAM" id="SSF56112">
    <property type="entry name" value="Protein kinase-like (PK-like)"/>
    <property type="match status" value="1"/>
</dbReference>
<dbReference type="Proteomes" id="UP000029072">
    <property type="component" value="Unassembled WGS sequence"/>
</dbReference>
<dbReference type="InterPro" id="IPR002575">
    <property type="entry name" value="Aminoglycoside_PTrfase"/>
</dbReference>
<comment type="caution">
    <text evidence="3">The sequence shown here is derived from an EMBL/GenBank/DDBJ whole genome shotgun (WGS) entry which is preliminary data.</text>
</comment>
<feature type="compositionally biased region" description="Basic and acidic residues" evidence="1">
    <location>
        <begin position="547"/>
        <end position="561"/>
    </location>
</feature>
<evidence type="ECO:0000313" key="3">
    <source>
        <dbReference type="EMBL" id="KFI56085.1"/>
    </source>
</evidence>
<name>A0A087ABD5_9BIFI</name>
<dbReference type="Gene3D" id="3.90.1200.10">
    <property type="match status" value="1"/>
</dbReference>
<dbReference type="STRING" id="1437609.BCAL_0452"/>
<proteinExistence type="predicted"/>
<dbReference type="Pfam" id="PF01636">
    <property type="entry name" value="APH"/>
    <property type="match status" value="1"/>
</dbReference>
<feature type="compositionally biased region" description="Low complexity" evidence="1">
    <location>
        <begin position="356"/>
        <end position="378"/>
    </location>
</feature>
<feature type="compositionally biased region" description="Acidic residues" evidence="1">
    <location>
        <begin position="634"/>
        <end position="666"/>
    </location>
</feature>
<feature type="domain" description="Aminoglycoside phosphotransferase" evidence="2">
    <location>
        <begin position="119"/>
        <end position="249"/>
    </location>
</feature>
<feature type="region of interest" description="Disordered" evidence="1">
    <location>
        <begin position="416"/>
        <end position="674"/>
    </location>
</feature>
<accession>A0A087ABD5</accession>
<feature type="compositionally biased region" description="Acidic residues" evidence="1">
    <location>
        <begin position="592"/>
        <end position="609"/>
    </location>
</feature>
<gene>
    <name evidence="3" type="ORF">BCAL_0452</name>
</gene>
<dbReference type="AlphaFoldDB" id="A0A087ABD5"/>
<reference evidence="3 4" key="1">
    <citation type="submission" date="2014-03" db="EMBL/GenBank/DDBJ databases">
        <title>Genomics of Bifidobacteria.</title>
        <authorList>
            <person name="Ventura M."/>
            <person name="Milani C."/>
            <person name="Lugli G.A."/>
        </authorList>
    </citation>
    <scope>NUCLEOTIDE SEQUENCE [LARGE SCALE GENOMIC DNA]</scope>
    <source>
        <strain evidence="3 4">DSM 23973</strain>
    </source>
</reference>
<feature type="region of interest" description="Disordered" evidence="1">
    <location>
        <begin position="307"/>
        <end position="385"/>
    </location>
</feature>
<dbReference type="GO" id="GO:0016740">
    <property type="term" value="F:transferase activity"/>
    <property type="evidence" value="ECO:0007669"/>
    <property type="project" value="UniProtKB-KW"/>
</dbReference>
<sequence>MLAALTSAAMPSVIVAGVSPGTTHIGGIDQAQVRDLTGKTYDVYATDDDQGRKRLAARVKAAKALAEAREPGGLGFAFDRVLAFVPGDDPKGPTGTTAVMIAMHQDGRERDLNLLTLDDCSSMGTAIGAIHRLNPLFLAKARYPIYATEQIKAQLVAWIARLKHAGHVPTEITSSWSKILETEGLWSFRTCLVHGGFEDGDVRFDGSTITAINNWQNMQVNDPARDLAWIFSKLDEDHRNAVLTAYGRMMGNRLDDLIMLRANLWVQMEQVGEFIQALNKADTQGIIRFKAQVDRLAHQLGVTSRAVDDSNAAAKARRAPGAGAGAGDPDDTADNPPSTITVGTLLKDGERRRAAAKAAEQAAARAAGVRPGDPGADATAESDRTGSAYIEAAGRIAVPTGNDDTMDAPIDAKEATIPPSFHVGGARADGQAGPTGATGSTKPQPSSPYPDMPAPSSSETITLAPIDGDDEDDDTDEHDVSAHADPDSDSDSGKADEAMPVSFPVAAAVAQGGFGTDRLMDPPQDERHDEHHRERANNTATIVIPLLEREERALRDARAGLEFDDETFDDKPTAGSSAEIPAKDDDSAAAADADENDDTADNTADDTNDAEPVVTPEAEPEQPHNFDETATPAETDEPDATGESDTTDETDNADEVTDEDEDDDTGESVTTPKA</sequence>
<protein>
    <submittedName>
        <fullName evidence="3">Aminoglycoside phosphotransferase</fullName>
    </submittedName>
</protein>
<feature type="compositionally biased region" description="Acidic residues" evidence="1">
    <location>
        <begin position="467"/>
        <end position="477"/>
    </location>
</feature>
<evidence type="ECO:0000259" key="2">
    <source>
        <dbReference type="Pfam" id="PF01636"/>
    </source>
</evidence>
<feature type="compositionally biased region" description="Basic and acidic residues" evidence="1">
    <location>
        <begin position="478"/>
        <end position="497"/>
    </location>
</feature>
<feature type="compositionally biased region" description="Basic and acidic residues" evidence="1">
    <location>
        <begin position="518"/>
        <end position="536"/>
    </location>
</feature>
<evidence type="ECO:0000313" key="4">
    <source>
        <dbReference type="Proteomes" id="UP000029072"/>
    </source>
</evidence>
<dbReference type="eggNOG" id="COG3173">
    <property type="taxonomic scope" value="Bacteria"/>
</dbReference>